<dbReference type="FunFam" id="3.30.470.160:FF:000001">
    <property type="entry name" value="Kinase"/>
    <property type="match status" value="1"/>
</dbReference>
<dbReference type="Pfam" id="PF03770">
    <property type="entry name" value="IPK"/>
    <property type="match status" value="1"/>
</dbReference>
<dbReference type="GO" id="GO:0008440">
    <property type="term" value="F:inositol-1,4,5-trisphosphate 3-kinase activity"/>
    <property type="evidence" value="ECO:0007669"/>
    <property type="project" value="UniProtKB-EC"/>
</dbReference>
<dbReference type="PANTHER" id="PTHR12400">
    <property type="entry name" value="INOSITOL POLYPHOSPHATE KINASE"/>
    <property type="match status" value="1"/>
</dbReference>
<keyword evidence="10" id="KW-1185">Reference proteome</keyword>
<dbReference type="Gene3D" id="3.30.470.160">
    <property type="entry name" value="Inositol polyphosphate kinase"/>
    <property type="match status" value="1"/>
</dbReference>
<feature type="region of interest" description="Disordered" evidence="8">
    <location>
        <begin position="1"/>
        <end position="25"/>
    </location>
</feature>
<dbReference type="InterPro" id="IPR038286">
    <property type="entry name" value="IPK_sf"/>
</dbReference>
<comment type="catalytic activity">
    <reaction evidence="6">
        <text>1D-myo-inositol 1,4,5-trisphosphate + ATP = 1D-myo-inositol 1,3,4,5-tetrakisphosphate + ADP + H(+)</text>
        <dbReference type="Rhea" id="RHEA:11020"/>
        <dbReference type="ChEBI" id="CHEBI:15378"/>
        <dbReference type="ChEBI" id="CHEBI:30616"/>
        <dbReference type="ChEBI" id="CHEBI:57895"/>
        <dbReference type="ChEBI" id="CHEBI:203600"/>
        <dbReference type="ChEBI" id="CHEBI:456216"/>
        <dbReference type="EC" id="2.7.1.127"/>
    </reaction>
    <physiologicalReaction direction="left-to-right" evidence="6">
        <dbReference type="Rhea" id="RHEA:11021"/>
    </physiologicalReaction>
</comment>
<keyword evidence="3" id="KW-0547">Nucleotide-binding</keyword>
<dbReference type="PANTHER" id="PTHR12400:SF106">
    <property type="entry name" value="INOSITOL-TRISPHOSPHATE 3-KINASE C"/>
    <property type="match status" value="1"/>
</dbReference>
<keyword evidence="5" id="KW-0067">ATP-binding</keyword>
<dbReference type="EMBL" id="JAINUF010000003">
    <property type="protein sequence ID" value="KAJ8368957.1"/>
    <property type="molecule type" value="Genomic_DNA"/>
</dbReference>
<dbReference type="GO" id="GO:0005524">
    <property type="term" value="F:ATP binding"/>
    <property type="evidence" value="ECO:0007669"/>
    <property type="project" value="UniProtKB-KW"/>
</dbReference>
<dbReference type="GO" id="GO:0005737">
    <property type="term" value="C:cytoplasm"/>
    <property type="evidence" value="ECO:0007669"/>
    <property type="project" value="TreeGrafter"/>
</dbReference>
<evidence type="ECO:0000256" key="1">
    <source>
        <dbReference type="ARBA" id="ARBA00007374"/>
    </source>
</evidence>
<comment type="caution">
    <text evidence="9">The sequence shown here is derived from an EMBL/GenBank/DDBJ whole genome shotgun (WGS) entry which is preliminary data.</text>
</comment>
<dbReference type="OrthoDB" id="338650at2759"/>
<proteinExistence type="inferred from homology"/>
<feature type="region of interest" description="Disordered" evidence="8">
    <location>
        <begin position="269"/>
        <end position="344"/>
    </location>
</feature>
<dbReference type="Proteomes" id="UP001152622">
    <property type="component" value="Chromosome 3"/>
</dbReference>
<feature type="compositionally biased region" description="Polar residues" evidence="8">
    <location>
        <begin position="1"/>
        <end position="14"/>
    </location>
</feature>
<reference evidence="9" key="1">
    <citation type="journal article" date="2023" name="Science">
        <title>Genome structures resolve the early diversification of teleost fishes.</title>
        <authorList>
            <person name="Parey E."/>
            <person name="Louis A."/>
            <person name="Montfort J."/>
            <person name="Bouchez O."/>
            <person name="Roques C."/>
            <person name="Iampietro C."/>
            <person name="Lluch J."/>
            <person name="Castinel A."/>
            <person name="Donnadieu C."/>
            <person name="Desvignes T."/>
            <person name="Floi Bucao C."/>
            <person name="Jouanno E."/>
            <person name="Wen M."/>
            <person name="Mejri S."/>
            <person name="Dirks R."/>
            <person name="Jansen H."/>
            <person name="Henkel C."/>
            <person name="Chen W.J."/>
            <person name="Zahm M."/>
            <person name="Cabau C."/>
            <person name="Klopp C."/>
            <person name="Thompson A.W."/>
            <person name="Robinson-Rechavi M."/>
            <person name="Braasch I."/>
            <person name="Lecointre G."/>
            <person name="Bobe J."/>
            <person name="Postlethwait J.H."/>
            <person name="Berthelot C."/>
            <person name="Roest Crollius H."/>
            <person name="Guiguen Y."/>
        </authorList>
    </citation>
    <scope>NUCLEOTIDE SEQUENCE</scope>
    <source>
        <strain evidence="9">WJC10195</strain>
    </source>
</reference>
<evidence type="ECO:0000256" key="6">
    <source>
        <dbReference type="ARBA" id="ARBA00051963"/>
    </source>
</evidence>
<dbReference type="EC" id="2.7.-.-" evidence="7"/>
<feature type="compositionally biased region" description="Low complexity" evidence="8">
    <location>
        <begin position="361"/>
        <end position="370"/>
    </location>
</feature>
<dbReference type="GO" id="GO:0032958">
    <property type="term" value="P:inositol phosphate biosynthetic process"/>
    <property type="evidence" value="ECO:0007669"/>
    <property type="project" value="InterPro"/>
</dbReference>
<evidence type="ECO:0000256" key="7">
    <source>
        <dbReference type="RuleBase" id="RU363090"/>
    </source>
</evidence>
<dbReference type="SUPFAM" id="SSF56104">
    <property type="entry name" value="SAICAR synthase-like"/>
    <property type="match status" value="1"/>
</dbReference>
<keyword evidence="4 7" id="KW-0418">Kinase</keyword>
<sequence>MGQSPSVSPYSTVGSAKAKGKSAEIAARRMRIRRITNEEQRGDRFDRNLTKSKELPKLEETLSDISSAELVVIGSRIWEELEPRELLRGRTEIDQISVTKNPSSDRREPVRAVVNRYVDGIGGELDAEWCDLRANILGRIDCTNPQRDGADTTGDRDRDASVRTMENQTFRDNCTEQGRSGSEAMAPRELVVPVGSDGLCPSEQTMRQTLLSLRLDAPERSGVTGSADSQLTNSIDSIVTRTHVLMTKTPAPTSPCPVKAFRLGERTRSCPVESGNKSNPVKRHEGVQRSIPPSQSFPGTIPRLIVTREPSPNRTGESCLHEGSGISVDIPMDEESPCSDSGCGGSPAPSLVLRKLSSSSSAGLSSASSFEESEDDFTGSDIEPNITTAVFNSMLCSPDEVSGNKSWRKLKTMVQCSPLVASFKKRWVQLAGHAGNFQAGERGKLLKKYCESEQQCLQKLMGDSLCPFVPGYYGVEQLDEQEYNVMDDLLADFDSPSIMDCKMGSRTYLEEELVKAREKPRLRRDMYEKMVAVEPGAPSAEERAQQAVLKPRYMQWRETLSSTATLGFRIEGIKKADGTCNTNFKKTKHKEQVMQALKDFVGGNNPNPGIYLQRLEELRTELEKSPFFRTHEVVGSSLLFVHDGSGRARVWMIDFGKTVPLPPPLSLDHRTTWVEGNREDGYLWGVGQPHQHPDSNAARKLRGATLGAMGEGAERNLLPHPKWDQLRMTSEITTSNPPLFLSLGKGDGAK</sequence>
<dbReference type="GO" id="GO:0046854">
    <property type="term" value="P:phosphatidylinositol phosphate biosynthetic process"/>
    <property type="evidence" value="ECO:0007669"/>
    <property type="project" value="TreeGrafter"/>
</dbReference>
<name>A0A9Q1J5B0_SYNKA</name>
<evidence type="ECO:0000256" key="4">
    <source>
        <dbReference type="ARBA" id="ARBA00022777"/>
    </source>
</evidence>
<gene>
    <name evidence="9" type="ORF">SKAU_G00089850</name>
</gene>
<organism evidence="9 10">
    <name type="scientific">Synaphobranchus kaupii</name>
    <name type="common">Kaup's arrowtooth eel</name>
    <dbReference type="NCBI Taxonomy" id="118154"/>
    <lineage>
        <taxon>Eukaryota</taxon>
        <taxon>Metazoa</taxon>
        <taxon>Chordata</taxon>
        <taxon>Craniata</taxon>
        <taxon>Vertebrata</taxon>
        <taxon>Euteleostomi</taxon>
        <taxon>Actinopterygii</taxon>
        <taxon>Neopterygii</taxon>
        <taxon>Teleostei</taxon>
        <taxon>Anguilliformes</taxon>
        <taxon>Synaphobranchidae</taxon>
        <taxon>Synaphobranchus</taxon>
    </lineage>
</organism>
<accession>A0A9Q1J5B0</accession>
<dbReference type="GO" id="GO:0005634">
    <property type="term" value="C:nucleus"/>
    <property type="evidence" value="ECO:0007669"/>
    <property type="project" value="TreeGrafter"/>
</dbReference>
<feature type="region of interest" description="Disordered" evidence="8">
    <location>
        <begin position="361"/>
        <end position="382"/>
    </location>
</feature>
<evidence type="ECO:0000256" key="3">
    <source>
        <dbReference type="ARBA" id="ARBA00022741"/>
    </source>
</evidence>
<comment type="similarity">
    <text evidence="1 7">Belongs to the inositol phosphokinase (IPK) family.</text>
</comment>
<dbReference type="AlphaFoldDB" id="A0A9Q1J5B0"/>
<evidence type="ECO:0000256" key="8">
    <source>
        <dbReference type="SAM" id="MobiDB-lite"/>
    </source>
</evidence>
<evidence type="ECO:0000256" key="2">
    <source>
        <dbReference type="ARBA" id="ARBA00022679"/>
    </source>
</evidence>
<evidence type="ECO:0000256" key="5">
    <source>
        <dbReference type="ARBA" id="ARBA00022840"/>
    </source>
</evidence>
<evidence type="ECO:0000313" key="9">
    <source>
        <dbReference type="EMBL" id="KAJ8368957.1"/>
    </source>
</evidence>
<protein>
    <recommendedName>
        <fullName evidence="7">Kinase</fullName>
        <ecNumber evidence="7">2.7.-.-</ecNumber>
    </recommendedName>
</protein>
<keyword evidence="2 7" id="KW-0808">Transferase</keyword>
<dbReference type="GO" id="GO:0000828">
    <property type="term" value="F:inositol hexakisphosphate kinase activity"/>
    <property type="evidence" value="ECO:0007669"/>
    <property type="project" value="TreeGrafter"/>
</dbReference>
<evidence type="ECO:0000313" key="10">
    <source>
        <dbReference type="Proteomes" id="UP001152622"/>
    </source>
</evidence>
<dbReference type="InterPro" id="IPR005522">
    <property type="entry name" value="IPK"/>
</dbReference>